<proteinExistence type="inferred from homology"/>
<dbReference type="InterPro" id="IPR008254">
    <property type="entry name" value="Flavodoxin/NO_synth"/>
</dbReference>
<evidence type="ECO:0000313" key="10">
    <source>
        <dbReference type="Proteomes" id="UP000070224"/>
    </source>
</evidence>
<keyword evidence="4 7" id="KW-0285">Flavoprotein</keyword>
<comment type="function">
    <text evidence="7">Low-potential electron donor to a number of redox enzymes.</text>
</comment>
<name>A0A134B9H7_9PORP</name>
<comment type="caution">
    <text evidence="9">The sequence shown here is derived from an EMBL/GenBank/DDBJ whole genome shotgun (WGS) entry which is preliminary data.</text>
</comment>
<dbReference type="PANTHER" id="PTHR42809">
    <property type="entry name" value="FLAVODOXIN 2"/>
    <property type="match status" value="1"/>
</dbReference>
<dbReference type="RefSeq" id="WP_060935260.1">
    <property type="nucleotide sequence ID" value="NZ_KQ960438.1"/>
</dbReference>
<keyword evidence="10" id="KW-1185">Reference proteome</keyword>
<protein>
    <recommendedName>
        <fullName evidence="7">Flavodoxin</fullName>
    </recommendedName>
</protein>
<dbReference type="PATRIC" id="fig|322095.3.peg.855"/>
<comment type="cofactor">
    <cofactor evidence="1 7">
        <name>FMN</name>
        <dbReference type="ChEBI" id="CHEBI:58210"/>
    </cofactor>
</comment>
<dbReference type="SUPFAM" id="SSF52218">
    <property type="entry name" value="Flavoproteins"/>
    <property type="match status" value="1"/>
</dbReference>
<keyword evidence="3 7" id="KW-0813">Transport</keyword>
<dbReference type="EMBL" id="LSDK01000059">
    <property type="protein sequence ID" value="KXB76575.1"/>
    <property type="molecule type" value="Genomic_DNA"/>
</dbReference>
<evidence type="ECO:0000256" key="7">
    <source>
        <dbReference type="PIRNR" id="PIRNR038996"/>
    </source>
</evidence>
<dbReference type="InterPro" id="IPR050619">
    <property type="entry name" value="Flavodoxin"/>
</dbReference>
<dbReference type="Pfam" id="PF00258">
    <property type="entry name" value="Flavodoxin_1"/>
    <property type="match status" value="1"/>
</dbReference>
<evidence type="ECO:0000313" key="9">
    <source>
        <dbReference type="EMBL" id="KXB76575.1"/>
    </source>
</evidence>
<comment type="similarity">
    <text evidence="2 7">Belongs to the flavodoxin family.</text>
</comment>
<evidence type="ECO:0000256" key="3">
    <source>
        <dbReference type="ARBA" id="ARBA00022448"/>
    </source>
</evidence>
<dbReference type="PIRSF" id="PIRSF038996">
    <property type="entry name" value="FldA"/>
    <property type="match status" value="1"/>
</dbReference>
<accession>A0A134B9H7</accession>
<organism evidence="9 10">
    <name type="scientific">Porphyromonas somerae</name>
    <dbReference type="NCBI Taxonomy" id="322095"/>
    <lineage>
        <taxon>Bacteria</taxon>
        <taxon>Pseudomonadati</taxon>
        <taxon>Bacteroidota</taxon>
        <taxon>Bacteroidia</taxon>
        <taxon>Bacteroidales</taxon>
        <taxon>Porphyromonadaceae</taxon>
        <taxon>Porphyromonas</taxon>
    </lineage>
</organism>
<dbReference type="AlphaFoldDB" id="A0A134B9H7"/>
<dbReference type="InterPro" id="IPR010086">
    <property type="entry name" value="Flavodoxin_lc"/>
</dbReference>
<evidence type="ECO:0000256" key="5">
    <source>
        <dbReference type="ARBA" id="ARBA00022643"/>
    </source>
</evidence>
<evidence type="ECO:0000256" key="6">
    <source>
        <dbReference type="ARBA" id="ARBA00022982"/>
    </source>
</evidence>
<dbReference type="STRING" id="322095.HMPREF3185_00866"/>
<dbReference type="Proteomes" id="UP000070224">
    <property type="component" value="Unassembled WGS sequence"/>
</dbReference>
<evidence type="ECO:0000256" key="2">
    <source>
        <dbReference type="ARBA" id="ARBA00005267"/>
    </source>
</evidence>
<dbReference type="OrthoDB" id="9790745at2"/>
<dbReference type="PROSITE" id="PS50902">
    <property type="entry name" value="FLAVODOXIN_LIKE"/>
    <property type="match status" value="1"/>
</dbReference>
<dbReference type="InterPro" id="IPR029039">
    <property type="entry name" value="Flavoprotein-like_sf"/>
</dbReference>
<keyword evidence="5 7" id="KW-0288">FMN</keyword>
<dbReference type="Gene3D" id="3.40.50.360">
    <property type="match status" value="1"/>
</dbReference>
<reference evidence="10" key="1">
    <citation type="submission" date="2016-01" db="EMBL/GenBank/DDBJ databases">
        <authorList>
            <person name="Mitreva M."/>
            <person name="Pepin K.H."/>
            <person name="Mihindukulasuriya K.A."/>
            <person name="Fulton R."/>
            <person name="Fronick C."/>
            <person name="O'Laughlin M."/>
            <person name="Miner T."/>
            <person name="Herter B."/>
            <person name="Rosa B.A."/>
            <person name="Cordes M."/>
            <person name="Tomlinson C."/>
            <person name="Wollam A."/>
            <person name="Palsikar V.B."/>
            <person name="Mardis E.R."/>
            <person name="Wilson R.K."/>
        </authorList>
    </citation>
    <scope>NUCLEOTIDE SEQUENCE [LARGE SCALE GENOMIC DNA]</scope>
    <source>
        <strain evidence="10">KA00683</strain>
    </source>
</reference>
<dbReference type="NCBIfam" id="TIGR01752">
    <property type="entry name" value="flav_long"/>
    <property type="match status" value="1"/>
</dbReference>
<feature type="domain" description="Flavodoxin-like" evidence="8">
    <location>
        <begin position="4"/>
        <end position="163"/>
    </location>
</feature>
<dbReference type="GO" id="GO:0009055">
    <property type="term" value="F:electron transfer activity"/>
    <property type="evidence" value="ECO:0007669"/>
    <property type="project" value="UniProtKB-UniRule"/>
</dbReference>
<keyword evidence="6 7" id="KW-0249">Electron transport</keyword>
<evidence type="ECO:0000259" key="8">
    <source>
        <dbReference type="PROSITE" id="PS50902"/>
    </source>
</evidence>
<sequence>MKTIGLLYSKSTAYTAELGERIAAAWGKGIEYVDIDTAHLADVEKHAALILGTPTYFNGELPSAWDEFLPEIEDADFSGKRVAIYGPGNQVETPVSFADGVGILARYFEELGAEVVGRTSREGYEYEHSLAECGDQFVGLIVDPTNQPELTDARLTAWIKQVKKEFGVK</sequence>
<dbReference type="PANTHER" id="PTHR42809:SF1">
    <property type="entry name" value="FLAVODOXIN 1"/>
    <property type="match status" value="1"/>
</dbReference>
<evidence type="ECO:0000256" key="1">
    <source>
        <dbReference type="ARBA" id="ARBA00001917"/>
    </source>
</evidence>
<evidence type="ECO:0000256" key="4">
    <source>
        <dbReference type="ARBA" id="ARBA00022630"/>
    </source>
</evidence>
<gene>
    <name evidence="9" type="ORF">HMPREF3185_00866</name>
</gene>
<dbReference type="GO" id="GO:0010181">
    <property type="term" value="F:FMN binding"/>
    <property type="evidence" value="ECO:0007669"/>
    <property type="project" value="UniProtKB-UniRule"/>
</dbReference>